<dbReference type="PROSITE" id="PS51318">
    <property type="entry name" value="TAT"/>
    <property type="match status" value="1"/>
</dbReference>
<dbReference type="InterPro" id="IPR008397">
    <property type="entry name" value="Alginate_lyase_dom"/>
</dbReference>
<proteinExistence type="predicted"/>
<dbReference type="RefSeq" id="WP_179748048.1">
    <property type="nucleotide sequence ID" value="NZ_JACCBU010000001.1"/>
</dbReference>
<evidence type="ECO:0000313" key="5">
    <source>
        <dbReference type="Proteomes" id="UP000569914"/>
    </source>
</evidence>
<comment type="caution">
    <text evidence="4">The sequence shown here is derived from an EMBL/GenBank/DDBJ whole genome shotgun (WGS) entry which is preliminary data.</text>
</comment>
<dbReference type="Pfam" id="PF05426">
    <property type="entry name" value="Alginate_lyase"/>
    <property type="match status" value="1"/>
</dbReference>
<evidence type="ECO:0000313" key="4">
    <source>
        <dbReference type="EMBL" id="NYE69306.1"/>
    </source>
</evidence>
<reference evidence="4 5" key="1">
    <citation type="submission" date="2020-07" db="EMBL/GenBank/DDBJ databases">
        <title>Sequencing the genomes of 1000 actinobacteria strains.</title>
        <authorList>
            <person name="Klenk H.-P."/>
        </authorList>
    </citation>
    <scope>NUCLEOTIDE SEQUENCE [LARGE SCALE GENOMIC DNA]</scope>
    <source>
        <strain evidence="4 5">DSM 22083</strain>
    </source>
</reference>
<accession>A0A7Y9I3H4</accession>
<evidence type="ECO:0000256" key="1">
    <source>
        <dbReference type="ARBA" id="ARBA00022729"/>
    </source>
</evidence>
<protein>
    <recommendedName>
        <fullName evidence="3">Alginate lyase domain-containing protein</fullName>
    </recommendedName>
</protein>
<dbReference type="Gene3D" id="1.50.10.100">
    <property type="entry name" value="Chondroitin AC/alginate lyase"/>
    <property type="match status" value="1"/>
</dbReference>
<sequence>MIISRRSVMLGAGAVGAGAALGLEVPAAPVEERPAEWRPVLFTTEAKVRRARRRVDQRLAPFHGAWLRTKDAADAALGRTYVPEQLAHHEAWFSLAKSHAQDVRSLALAYRITDEERYADKAREILRLWAADALEAPYPGQQEPHSAGLVLGRVLPIFADGHALVWDETPPGERDLIRRWFAHMITPIRRSLEIWESGTITEPVRYEPPWLDRQYFNNHLGAQNLGFLAIGLATGDHRLVQEAVQHPENPRDLKELIDGVIIMPRDFGSGGPGDVWWKDVTLTQGAPAPEAGEIWDRYRTAAGKGLHYAHIHFRFLVLQAELLKNNRLGRDWFAYTGPNGENLELPFTFYSEFLLTGNSNARTGYYWRSSVDYGLLPLYEIAHREYPGNADVRRLLESFDRVAFDSQTFGWTLLLTDGEDDLAIAPHPYPSRDETSWTFDRDDDLENWTIRNAQVTVRDGALHVAITRSDPGIVSPDLLGLSSSEYRAVEITVRNHTTDPQVQVFFISDDDPTYSASKSVTATMSTGDSDFHTYRIDLGGNPGWTGRIRQLRIDPGTGLEPGTVSFDSVRFV</sequence>
<evidence type="ECO:0000256" key="2">
    <source>
        <dbReference type="ARBA" id="ARBA00023239"/>
    </source>
</evidence>
<evidence type="ECO:0000259" key="3">
    <source>
        <dbReference type="Pfam" id="PF05426"/>
    </source>
</evidence>
<dbReference type="SUPFAM" id="SSF48230">
    <property type="entry name" value="Chondroitin AC/alginate lyase"/>
    <property type="match status" value="1"/>
</dbReference>
<feature type="domain" description="Alginate lyase" evidence="3">
    <location>
        <begin position="96"/>
        <end position="246"/>
    </location>
</feature>
<organism evidence="4 5">
    <name type="scientific">Microlunatus parietis</name>
    <dbReference type="NCBI Taxonomy" id="682979"/>
    <lineage>
        <taxon>Bacteria</taxon>
        <taxon>Bacillati</taxon>
        <taxon>Actinomycetota</taxon>
        <taxon>Actinomycetes</taxon>
        <taxon>Propionibacteriales</taxon>
        <taxon>Propionibacteriaceae</taxon>
        <taxon>Microlunatus</taxon>
    </lineage>
</organism>
<dbReference type="GO" id="GO:0016829">
    <property type="term" value="F:lyase activity"/>
    <property type="evidence" value="ECO:0007669"/>
    <property type="project" value="UniProtKB-KW"/>
</dbReference>
<keyword evidence="1" id="KW-0732">Signal</keyword>
<dbReference type="EMBL" id="JACCBU010000001">
    <property type="protein sequence ID" value="NYE69306.1"/>
    <property type="molecule type" value="Genomic_DNA"/>
</dbReference>
<dbReference type="GO" id="GO:0042597">
    <property type="term" value="C:periplasmic space"/>
    <property type="evidence" value="ECO:0007669"/>
    <property type="project" value="InterPro"/>
</dbReference>
<name>A0A7Y9I3H4_9ACTN</name>
<dbReference type="InterPro" id="IPR006311">
    <property type="entry name" value="TAT_signal"/>
</dbReference>
<dbReference type="Proteomes" id="UP000569914">
    <property type="component" value="Unassembled WGS sequence"/>
</dbReference>
<keyword evidence="2" id="KW-0456">Lyase</keyword>
<keyword evidence="5" id="KW-1185">Reference proteome</keyword>
<dbReference type="InterPro" id="IPR008929">
    <property type="entry name" value="Chondroitin_lyas"/>
</dbReference>
<dbReference type="AlphaFoldDB" id="A0A7Y9I3H4"/>
<gene>
    <name evidence="4" type="ORF">BKA15_000635</name>
</gene>